<comment type="subcellular location">
    <subcellularLocation>
        <location evidence="1">Nucleus</location>
    </subcellularLocation>
</comment>
<organism evidence="5 6">
    <name type="scientific">Trichoderma gamsii</name>
    <dbReference type="NCBI Taxonomy" id="398673"/>
    <lineage>
        <taxon>Eukaryota</taxon>
        <taxon>Fungi</taxon>
        <taxon>Dikarya</taxon>
        <taxon>Ascomycota</taxon>
        <taxon>Pezizomycotina</taxon>
        <taxon>Sordariomycetes</taxon>
        <taxon>Hypocreomycetidae</taxon>
        <taxon>Hypocreales</taxon>
        <taxon>Hypocreaceae</taxon>
        <taxon>Trichoderma</taxon>
    </lineage>
</organism>
<proteinExistence type="predicted"/>
<dbReference type="InterPro" id="IPR036864">
    <property type="entry name" value="Zn2-C6_fun-type_DNA-bd_sf"/>
</dbReference>
<feature type="region of interest" description="Disordered" evidence="3">
    <location>
        <begin position="197"/>
        <end position="243"/>
    </location>
</feature>
<dbReference type="Pfam" id="PF11951">
    <property type="entry name" value="Fungal_trans_2"/>
    <property type="match status" value="1"/>
</dbReference>
<dbReference type="SMART" id="SM00066">
    <property type="entry name" value="GAL4"/>
    <property type="match status" value="1"/>
</dbReference>
<reference evidence="5 6" key="1">
    <citation type="submission" date="2017-02" db="EMBL/GenBank/DDBJ databases">
        <title>Genomes of Trichoderma spp. with biocontrol activity.</title>
        <authorList>
            <person name="Gardiner D."/>
            <person name="Kazan K."/>
            <person name="Vos C."/>
            <person name="Harvey P."/>
        </authorList>
    </citation>
    <scope>NUCLEOTIDE SEQUENCE [LARGE SCALE GENOMIC DNA]</scope>
    <source>
        <strain evidence="5 6">A5MH</strain>
    </source>
</reference>
<dbReference type="SUPFAM" id="SSF57701">
    <property type="entry name" value="Zn2/Cys6 DNA-binding domain"/>
    <property type="match status" value="1"/>
</dbReference>
<name>A0A2K0SVF5_9HYPO</name>
<dbReference type="CDD" id="cd00067">
    <property type="entry name" value="GAL4"/>
    <property type="match status" value="1"/>
</dbReference>
<evidence type="ECO:0000256" key="3">
    <source>
        <dbReference type="SAM" id="MobiDB-lite"/>
    </source>
</evidence>
<feature type="compositionally biased region" description="Low complexity" evidence="3">
    <location>
        <begin position="197"/>
        <end position="234"/>
    </location>
</feature>
<comment type="caution">
    <text evidence="5">The sequence shown here is derived from an EMBL/GenBank/DDBJ whole genome shotgun (WGS) entry which is preliminary data.</text>
</comment>
<evidence type="ECO:0000259" key="4">
    <source>
        <dbReference type="PROSITE" id="PS50048"/>
    </source>
</evidence>
<feature type="domain" description="Zn(2)-C6 fungal-type" evidence="4">
    <location>
        <begin position="39"/>
        <end position="69"/>
    </location>
</feature>
<feature type="compositionally biased region" description="Basic residues" evidence="3">
    <location>
        <begin position="94"/>
        <end position="113"/>
    </location>
</feature>
<evidence type="ECO:0000313" key="6">
    <source>
        <dbReference type="Proteomes" id="UP000236546"/>
    </source>
</evidence>
<dbReference type="EMBL" id="MTYH01000156">
    <property type="protein sequence ID" value="PNP37259.1"/>
    <property type="molecule type" value="Genomic_DNA"/>
</dbReference>
<dbReference type="InterPro" id="IPR021858">
    <property type="entry name" value="Fun_TF"/>
</dbReference>
<dbReference type="InterPro" id="IPR001138">
    <property type="entry name" value="Zn2Cys6_DnaBD"/>
</dbReference>
<evidence type="ECO:0000256" key="2">
    <source>
        <dbReference type="ARBA" id="ARBA00023242"/>
    </source>
</evidence>
<gene>
    <name evidence="5" type="ORF">TGAMA5MH_10828</name>
</gene>
<feature type="region of interest" description="Disordered" evidence="3">
    <location>
        <begin position="84"/>
        <end position="117"/>
    </location>
</feature>
<accession>A0A2K0SVF5</accession>
<dbReference type="PANTHER" id="PTHR37534">
    <property type="entry name" value="TRANSCRIPTIONAL ACTIVATOR PROTEIN UGA3"/>
    <property type="match status" value="1"/>
</dbReference>
<dbReference type="GO" id="GO:0008270">
    <property type="term" value="F:zinc ion binding"/>
    <property type="evidence" value="ECO:0007669"/>
    <property type="project" value="InterPro"/>
</dbReference>
<dbReference type="Proteomes" id="UP000236546">
    <property type="component" value="Unassembled WGS sequence"/>
</dbReference>
<dbReference type="PANTHER" id="PTHR37534:SF46">
    <property type="entry name" value="ZN(II)2CYS6 TRANSCRIPTION FACTOR (EUROFUNG)"/>
    <property type="match status" value="1"/>
</dbReference>
<protein>
    <recommendedName>
        <fullName evidence="4">Zn(2)-C6 fungal-type domain-containing protein</fullName>
    </recommendedName>
</protein>
<dbReference type="Gene3D" id="4.10.240.10">
    <property type="entry name" value="Zn(2)-C6 fungal-type DNA-binding domain"/>
    <property type="match status" value="1"/>
</dbReference>
<keyword evidence="2" id="KW-0539">Nucleus</keyword>
<dbReference type="GO" id="GO:0005634">
    <property type="term" value="C:nucleus"/>
    <property type="evidence" value="ECO:0007669"/>
    <property type="project" value="UniProtKB-SubCell"/>
</dbReference>
<dbReference type="OrthoDB" id="1919336at2759"/>
<dbReference type="Pfam" id="PF00172">
    <property type="entry name" value="Zn_clus"/>
    <property type="match status" value="1"/>
</dbReference>
<dbReference type="AlphaFoldDB" id="A0A2K0SVF5"/>
<evidence type="ECO:0000256" key="1">
    <source>
        <dbReference type="ARBA" id="ARBA00004123"/>
    </source>
</evidence>
<dbReference type="GO" id="GO:0000981">
    <property type="term" value="F:DNA-binding transcription factor activity, RNA polymerase II-specific"/>
    <property type="evidence" value="ECO:0007669"/>
    <property type="project" value="InterPro"/>
</dbReference>
<sequence>MATIQRKYTHARLNLLFDLAPLRKIRGLTVPRIVRTPDACLTCRRHDYKCSWGLPTCVTCDKNGYECIQPISVTGYEDYVRDGDAQQPAAKPNTTKRRKNKNKNKNRRRRKNKNKVEIKIEPKAEETMAQIKPKSRFDDGVISWNPDLSPIFQKRNPSIPIPKKIATHRCTRQPVPLYASGSGFGAELGANAGSASASASVPMTESESTSESTAGSESESSSASISAVASTTASGPAPSGSAFESEFVTRIKRHLFKSQQRKLEYTPRYVKLSGSISSDDVDKDHDYAAYYDYEHEYDPDVLHEEDPELSKIKSLPCMSNLYVVQNSWQGPGEPPLSIRIDDYISYMAHNHLEQGSEVTPLPLSLMASCSYTASDTLFYYEKRPANCGVADIPDINPVNPKLVRLGYANPLALQLIIAQRANHREVSSAFLPTGESAERFLRDAIAPFGPKIDRYLAGGEHEMPSLFVASIVVALVERARLDTLSQAYDHPTAAKAILNSLHRLNPEEIFINMPEYLIEYYMHTVSFACVAANPITATGVPFISAPQLSFVDEMAAKGYAGNLCRSWLDILATIPHIFRLGAIMYRRKLGTSTFEDASGEFLDFADIEDRLQASALCEDGKKRTYNWQNVALLFKIAATLYLWSLLDEPLLHNPNVATIHEDTELQDEDYEYNDPDERRQKLHKVLMKQIIGQAERLLPTIEVESHFNLSLTWPMLILGCFTKDRGTEKFIEQRLIATANQSSIGNSLETLFILKHVWSLPMRERSPWRIWQYVQDSRCRDCTCPQCTPFLF</sequence>
<dbReference type="PROSITE" id="PS50048">
    <property type="entry name" value="ZN2_CY6_FUNGAL_2"/>
    <property type="match status" value="1"/>
</dbReference>
<evidence type="ECO:0000313" key="5">
    <source>
        <dbReference type="EMBL" id="PNP37259.1"/>
    </source>
</evidence>